<dbReference type="FunFam" id="1.10.287.810:FF:000001">
    <property type="entry name" value="mitochondrial import inner membrane translocase subunit TIM13"/>
    <property type="match status" value="1"/>
</dbReference>
<evidence type="ECO:0000256" key="10">
    <source>
        <dbReference type="ARBA" id="ARBA00023136"/>
    </source>
</evidence>
<dbReference type="EMBL" id="CP034460">
    <property type="protein sequence ID" value="QBM90195.1"/>
    <property type="molecule type" value="Genomic_DNA"/>
</dbReference>
<dbReference type="AlphaFoldDB" id="A0A4P6XTP5"/>
<dbReference type="GO" id="GO:0015031">
    <property type="term" value="P:protein transport"/>
    <property type="evidence" value="ECO:0007669"/>
    <property type="project" value="UniProtKB-KW"/>
</dbReference>
<keyword evidence="4" id="KW-0479">Metal-binding</keyword>
<evidence type="ECO:0000256" key="3">
    <source>
        <dbReference type="ARBA" id="ARBA00022448"/>
    </source>
</evidence>
<dbReference type="GO" id="GO:0005743">
    <property type="term" value="C:mitochondrial inner membrane"/>
    <property type="evidence" value="ECO:0007669"/>
    <property type="project" value="UniProtKB-SubCell"/>
</dbReference>
<proteinExistence type="inferred from homology"/>
<comment type="subcellular location">
    <subcellularLocation>
        <location evidence="1 13">Mitochondrion inner membrane</location>
        <topology evidence="1 13">Peripheral membrane protein</topology>
        <orientation evidence="1 13">Intermembrane side</orientation>
    </subcellularLocation>
</comment>
<dbReference type="GO" id="GO:0042719">
    <property type="term" value="C:mitochondrial intermembrane space chaperone complex"/>
    <property type="evidence" value="ECO:0007669"/>
    <property type="project" value="UniProtKB-ARBA"/>
</dbReference>
<comment type="function">
    <text evidence="13">Mitochondrial intermembrane chaperone that participates in the import and insertion of some multi-pass transmembrane proteins into the mitochondrial inner membrane. Also required for the transfer of beta-barrel precursors from the TOM complex to the sorting and assembly machinery (SAM complex) of the outer membrane. Acts as a chaperone-like protein that protects the hydrophobic precursors from aggregation and guide them through the mitochondrial intermembrane space.</text>
</comment>
<keyword evidence="16" id="KW-1185">Reference proteome</keyword>
<evidence type="ECO:0000256" key="13">
    <source>
        <dbReference type="RuleBase" id="RU367043"/>
    </source>
</evidence>
<evidence type="ECO:0000313" key="16">
    <source>
        <dbReference type="Proteomes" id="UP000292447"/>
    </source>
</evidence>
<keyword evidence="5 13" id="KW-0999">Mitochondrion inner membrane</keyword>
<dbReference type="Pfam" id="PF02953">
    <property type="entry name" value="zf-Tim10_DDP"/>
    <property type="match status" value="1"/>
</dbReference>
<keyword evidence="10" id="KW-0472">Membrane</keyword>
<evidence type="ECO:0000256" key="6">
    <source>
        <dbReference type="ARBA" id="ARBA00022833"/>
    </source>
</evidence>
<comment type="similarity">
    <text evidence="2 13">Belongs to the small Tim family.</text>
</comment>
<dbReference type="InterPro" id="IPR004217">
    <property type="entry name" value="Tim10-like"/>
</dbReference>
<evidence type="ECO:0000256" key="8">
    <source>
        <dbReference type="ARBA" id="ARBA00023010"/>
    </source>
</evidence>
<keyword evidence="6" id="KW-0862">Zinc</keyword>
<evidence type="ECO:0000256" key="2">
    <source>
        <dbReference type="ARBA" id="ARBA00006720"/>
    </source>
</evidence>
<evidence type="ECO:0000256" key="4">
    <source>
        <dbReference type="ARBA" id="ARBA00022723"/>
    </source>
</evidence>
<evidence type="ECO:0000256" key="5">
    <source>
        <dbReference type="ARBA" id="ARBA00022792"/>
    </source>
</evidence>
<dbReference type="STRING" id="2163413.A0A4P6XTP5"/>
<evidence type="ECO:0000259" key="14">
    <source>
        <dbReference type="Pfam" id="PF02953"/>
    </source>
</evidence>
<gene>
    <name evidence="15" type="primary">MPUL0E04370</name>
    <name evidence="15" type="ORF">METSCH_E04370</name>
</gene>
<comment type="subunit">
    <text evidence="13">Heterohexamer.</text>
</comment>
<keyword evidence="12 13" id="KW-0143">Chaperone</keyword>
<dbReference type="Gene3D" id="1.10.287.810">
    <property type="entry name" value="Mitochondrial import inner membrane translocase subunit tim13 like domains"/>
    <property type="match status" value="1"/>
</dbReference>
<evidence type="ECO:0000256" key="1">
    <source>
        <dbReference type="ARBA" id="ARBA00004137"/>
    </source>
</evidence>
<evidence type="ECO:0000256" key="11">
    <source>
        <dbReference type="ARBA" id="ARBA00023157"/>
    </source>
</evidence>
<accession>A0A4P6XTP5</accession>
<feature type="domain" description="Tim10-like" evidence="14">
    <location>
        <begin position="41"/>
        <end position="101"/>
    </location>
</feature>
<dbReference type="InterPro" id="IPR035427">
    <property type="entry name" value="Tim10-like_dom_sf"/>
</dbReference>
<keyword evidence="7 13" id="KW-0653">Protein transport</keyword>
<name>A0A4P6XTP5_9ASCO</name>
<comment type="domain">
    <text evidence="13">The twin CX3C motif contains 4 conserved Cys residues that form 2 disulfide bonds in the mitochondrial intermembrane space.</text>
</comment>
<keyword evidence="9 13" id="KW-0496">Mitochondrion</keyword>
<keyword evidence="8 13" id="KW-0811">Translocation</keyword>
<sequence>MQLFSVGQTSTTMALFGSSTSTAAPVVGLLSSQIKTQLQEQISQELAVANATELVNKITQNCFDKCIVQPQDQITTQQNTCVSQCLEKYMRSWNVISKTYISRIQREKST</sequence>
<dbReference type="Proteomes" id="UP000292447">
    <property type="component" value="Chromosome V"/>
</dbReference>
<keyword evidence="3 13" id="KW-0813">Transport</keyword>
<evidence type="ECO:0000256" key="9">
    <source>
        <dbReference type="ARBA" id="ARBA00023128"/>
    </source>
</evidence>
<evidence type="ECO:0000256" key="7">
    <source>
        <dbReference type="ARBA" id="ARBA00022927"/>
    </source>
</evidence>
<reference evidence="16" key="1">
    <citation type="submission" date="2019-03" db="EMBL/GenBank/DDBJ databases">
        <title>Snf2 controls pulcherriminic acid biosynthesis and connects pigmentation and antifungal activity of the yeast Metschnikowia pulcherrima.</title>
        <authorList>
            <person name="Gore-Lloyd D."/>
            <person name="Sumann I."/>
            <person name="Brachmann A.O."/>
            <person name="Schneeberger K."/>
            <person name="Ortiz-Merino R.A."/>
            <person name="Moreno-Beltran M."/>
            <person name="Schlaefli M."/>
            <person name="Kirner P."/>
            <person name="Santos Kron A."/>
            <person name="Wolfe K.H."/>
            <person name="Piel J."/>
            <person name="Ahrens C.H."/>
            <person name="Henk D."/>
            <person name="Freimoser F.M."/>
        </authorList>
    </citation>
    <scope>NUCLEOTIDE SEQUENCE [LARGE SCALE GENOMIC DNA]</scope>
    <source>
        <strain evidence="16">APC 1.2</strain>
    </source>
</reference>
<protein>
    <recommendedName>
        <fullName evidence="13">Mitochondrial import inner membrane translocase subunit</fullName>
    </recommendedName>
</protein>
<organism evidence="15 16">
    <name type="scientific">Metschnikowia aff. pulcherrima</name>
    <dbReference type="NCBI Taxonomy" id="2163413"/>
    <lineage>
        <taxon>Eukaryota</taxon>
        <taxon>Fungi</taxon>
        <taxon>Dikarya</taxon>
        <taxon>Ascomycota</taxon>
        <taxon>Saccharomycotina</taxon>
        <taxon>Pichiomycetes</taxon>
        <taxon>Metschnikowiaceae</taxon>
        <taxon>Metschnikowia</taxon>
    </lineage>
</organism>
<evidence type="ECO:0000313" key="15">
    <source>
        <dbReference type="EMBL" id="QBM90195.1"/>
    </source>
</evidence>
<dbReference type="GO" id="GO:0046872">
    <property type="term" value="F:metal ion binding"/>
    <property type="evidence" value="ECO:0007669"/>
    <property type="project" value="UniProtKB-KW"/>
</dbReference>
<keyword evidence="11 13" id="KW-1015">Disulfide bond</keyword>
<dbReference type="SUPFAM" id="SSF144122">
    <property type="entry name" value="Tim10-like"/>
    <property type="match status" value="1"/>
</dbReference>
<evidence type="ECO:0000256" key="12">
    <source>
        <dbReference type="ARBA" id="ARBA00023186"/>
    </source>
</evidence>
<dbReference type="GO" id="GO:0045039">
    <property type="term" value="P:protein insertion into mitochondrial inner membrane"/>
    <property type="evidence" value="ECO:0007669"/>
    <property type="project" value="UniProtKB-ARBA"/>
</dbReference>